<organism evidence="2 3">
    <name type="scientific">Symbiodinium microadriaticum</name>
    <name type="common">Dinoflagellate</name>
    <name type="synonym">Zooxanthella microadriatica</name>
    <dbReference type="NCBI Taxonomy" id="2951"/>
    <lineage>
        <taxon>Eukaryota</taxon>
        <taxon>Sar</taxon>
        <taxon>Alveolata</taxon>
        <taxon>Dinophyceae</taxon>
        <taxon>Suessiales</taxon>
        <taxon>Symbiodiniaceae</taxon>
        <taxon>Symbiodinium</taxon>
    </lineage>
</organism>
<feature type="compositionally biased region" description="Basic and acidic residues" evidence="1">
    <location>
        <begin position="194"/>
        <end position="207"/>
    </location>
</feature>
<comment type="caution">
    <text evidence="2">The sequence shown here is derived from an EMBL/GenBank/DDBJ whole genome shotgun (WGS) entry which is preliminary data.</text>
</comment>
<name>A0A1Q9ECT1_SYMMI</name>
<evidence type="ECO:0000313" key="3">
    <source>
        <dbReference type="Proteomes" id="UP000186817"/>
    </source>
</evidence>
<proteinExistence type="predicted"/>
<feature type="region of interest" description="Disordered" evidence="1">
    <location>
        <begin position="188"/>
        <end position="207"/>
    </location>
</feature>
<evidence type="ECO:0000256" key="1">
    <source>
        <dbReference type="SAM" id="MobiDB-lite"/>
    </source>
</evidence>
<dbReference type="AlphaFoldDB" id="A0A1Q9ECT1"/>
<dbReference type="EMBL" id="LSRX01000191">
    <property type="protein sequence ID" value="OLQ05233.1"/>
    <property type="molecule type" value="Genomic_DNA"/>
</dbReference>
<reference evidence="2 3" key="1">
    <citation type="submission" date="2016-02" db="EMBL/GenBank/DDBJ databases">
        <title>Genome analysis of coral dinoflagellate symbionts highlights evolutionary adaptations to a symbiotic lifestyle.</title>
        <authorList>
            <person name="Aranda M."/>
            <person name="Li Y."/>
            <person name="Liew Y.J."/>
            <person name="Baumgarten S."/>
            <person name="Simakov O."/>
            <person name="Wilson M."/>
            <person name="Piel J."/>
            <person name="Ashoor H."/>
            <person name="Bougouffa S."/>
            <person name="Bajic V.B."/>
            <person name="Ryu T."/>
            <person name="Ravasi T."/>
            <person name="Bayer T."/>
            <person name="Micklem G."/>
            <person name="Kim H."/>
            <person name="Bhak J."/>
            <person name="Lajeunesse T.C."/>
            <person name="Voolstra C.R."/>
        </authorList>
    </citation>
    <scope>NUCLEOTIDE SEQUENCE [LARGE SCALE GENOMIC DNA]</scope>
    <source>
        <strain evidence="2 3">CCMP2467</strain>
    </source>
</reference>
<gene>
    <name evidence="2" type="ORF">AK812_SmicGene11633</name>
</gene>
<accession>A0A1Q9ECT1</accession>
<dbReference type="OrthoDB" id="406513at2759"/>
<sequence length="207" mass="23169">MASPHNRMLDDAMAKYAAKEWTIQEHSTPVYVNNSQADFSECIRLSDLEKHACRRDLPKTCVLVLDAHYQISEFGNLLSVCERLSNQDYSALPPRLQPTTSLPHGSTSMLSSAVFRDIMSFGGFDFVNKNAPDDDSENLQYLWILTNIKPDRDTAAEDGQIEDATAASKGPAANATLSYRLRVQLLMSKRKPASHREHLEGNLQGRE</sequence>
<dbReference type="Proteomes" id="UP000186817">
    <property type="component" value="Unassembled WGS sequence"/>
</dbReference>
<protein>
    <submittedName>
        <fullName evidence="2">Uncharacterized protein</fullName>
    </submittedName>
</protein>
<keyword evidence="3" id="KW-1185">Reference proteome</keyword>
<evidence type="ECO:0000313" key="2">
    <source>
        <dbReference type="EMBL" id="OLQ05233.1"/>
    </source>
</evidence>